<dbReference type="RefSeq" id="WP_132551545.1">
    <property type="nucleotide sequence ID" value="NZ_SMAA01000026.1"/>
</dbReference>
<organism evidence="1 2">
    <name type="scientific">Pectinatus cerevisiiphilus</name>
    <dbReference type="NCBI Taxonomy" id="86956"/>
    <lineage>
        <taxon>Bacteria</taxon>
        <taxon>Bacillati</taxon>
        <taxon>Bacillota</taxon>
        <taxon>Negativicutes</taxon>
        <taxon>Selenomonadales</taxon>
        <taxon>Selenomonadaceae</taxon>
        <taxon>Pectinatus</taxon>
    </lineage>
</organism>
<proteinExistence type="predicted"/>
<sequence>MENKMMHAILVEPGKDPEILLLPTEGLKHEEAIRDTLEGNYGAVEFFKIQEGVSLFILVNDLSVVLQMKPNRRFPAPDEKNIIYGKAIFIAAYNGEIEGAEGTLDMPENICRLFIEQIKKNFLPCDGSEKPAEEEKLYYDNKGQENERTFYWQEISNPGHLGRPIVAGRVKFYGQETHEIMEINDRFFKKIIVNNADKKSTPRV</sequence>
<dbReference type="OrthoDB" id="1669005at2"/>
<reference evidence="1 2" key="1">
    <citation type="submission" date="2019-03" db="EMBL/GenBank/DDBJ databases">
        <title>Genomic Encyclopedia of Type Strains, Phase IV (KMG-IV): sequencing the most valuable type-strain genomes for metagenomic binning, comparative biology and taxonomic classification.</title>
        <authorList>
            <person name="Goeker M."/>
        </authorList>
    </citation>
    <scope>NUCLEOTIDE SEQUENCE [LARGE SCALE GENOMIC DNA]</scope>
    <source>
        <strain evidence="1 2">DSM 20467</strain>
    </source>
</reference>
<evidence type="ECO:0000313" key="1">
    <source>
        <dbReference type="EMBL" id="TCS75956.1"/>
    </source>
</evidence>
<accession>A0A4R3K1X6</accession>
<protein>
    <submittedName>
        <fullName evidence="1">Uncharacterized protein</fullName>
    </submittedName>
</protein>
<evidence type="ECO:0000313" key="2">
    <source>
        <dbReference type="Proteomes" id="UP000295188"/>
    </source>
</evidence>
<comment type="caution">
    <text evidence="1">The sequence shown here is derived from an EMBL/GenBank/DDBJ whole genome shotgun (WGS) entry which is preliminary data.</text>
</comment>
<dbReference type="EMBL" id="SMAA01000026">
    <property type="protein sequence ID" value="TCS75956.1"/>
    <property type="molecule type" value="Genomic_DNA"/>
</dbReference>
<dbReference type="AlphaFoldDB" id="A0A4R3K1X6"/>
<dbReference type="Proteomes" id="UP000295188">
    <property type="component" value="Unassembled WGS sequence"/>
</dbReference>
<keyword evidence="2" id="KW-1185">Reference proteome</keyword>
<name>A0A4R3K1X6_9FIRM</name>
<gene>
    <name evidence="1" type="ORF">EDC37_12623</name>
</gene>